<dbReference type="Proteomes" id="UP000821837">
    <property type="component" value="Unassembled WGS sequence"/>
</dbReference>
<accession>A0A9D4T3K5</accession>
<evidence type="ECO:0000313" key="3">
    <source>
        <dbReference type="Proteomes" id="UP000821837"/>
    </source>
</evidence>
<dbReference type="EMBL" id="JABSTV010001248">
    <property type="protein sequence ID" value="KAH7968804.1"/>
    <property type="molecule type" value="Genomic_DNA"/>
</dbReference>
<gene>
    <name evidence="2" type="ORF">HPB52_011435</name>
</gene>
<reference evidence="2" key="1">
    <citation type="journal article" date="2020" name="Cell">
        <title>Large-Scale Comparative Analyses of Tick Genomes Elucidate Their Genetic Diversity and Vector Capacities.</title>
        <authorList>
            <consortium name="Tick Genome and Microbiome Consortium (TIGMIC)"/>
            <person name="Jia N."/>
            <person name="Wang J."/>
            <person name="Shi W."/>
            <person name="Du L."/>
            <person name="Sun Y."/>
            <person name="Zhan W."/>
            <person name="Jiang J.F."/>
            <person name="Wang Q."/>
            <person name="Zhang B."/>
            <person name="Ji P."/>
            <person name="Bell-Sakyi L."/>
            <person name="Cui X.M."/>
            <person name="Yuan T.T."/>
            <person name="Jiang B.G."/>
            <person name="Yang W.F."/>
            <person name="Lam T.T."/>
            <person name="Chang Q.C."/>
            <person name="Ding S.J."/>
            <person name="Wang X.J."/>
            <person name="Zhu J.G."/>
            <person name="Ruan X.D."/>
            <person name="Zhao L."/>
            <person name="Wei J.T."/>
            <person name="Ye R.Z."/>
            <person name="Que T.C."/>
            <person name="Du C.H."/>
            <person name="Zhou Y.H."/>
            <person name="Cheng J.X."/>
            <person name="Dai P.F."/>
            <person name="Guo W.B."/>
            <person name="Han X.H."/>
            <person name="Huang E.J."/>
            <person name="Li L.F."/>
            <person name="Wei W."/>
            <person name="Gao Y.C."/>
            <person name="Liu J.Z."/>
            <person name="Shao H.Z."/>
            <person name="Wang X."/>
            <person name="Wang C.C."/>
            <person name="Yang T.C."/>
            <person name="Huo Q.B."/>
            <person name="Li W."/>
            <person name="Chen H.Y."/>
            <person name="Chen S.E."/>
            <person name="Zhou L.G."/>
            <person name="Ni X.B."/>
            <person name="Tian J.H."/>
            <person name="Sheng Y."/>
            <person name="Liu T."/>
            <person name="Pan Y.S."/>
            <person name="Xia L.Y."/>
            <person name="Li J."/>
            <person name="Zhao F."/>
            <person name="Cao W.C."/>
        </authorList>
    </citation>
    <scope>NUCLEOTIDE SEQUENCE</scope>
    <source>
        <strain evidence="2">Rsan-2018</strain>
    </source>
</reference>
<protein>
    <submittedName>
        <fullName evidence="2">Uncharacterized protein</fullName>
    </submittedName>
</protein>
<feature type="region of interest" description="Disordered" evidence="1">
    <location>
        <begin position="1"/>
        <end position="65"/>
    </location>
</feature>
<comment type="caution">
    <text evidence="2">The sequence shown here is derived from an EMBL/GenBank/DDBJ whole genome shotgun (WGS) entry which is preliminary data.</text>
</comment>
<feature type="compositionally biased region" description="Polar residues" evidence="1">
    <location>
        <begin position="266"/>
        <end position="275"/>
    </location>
</feature>
<organism evidence="2 3">
    <name type="scientific">Rhipicephalus sanguineus</name>
    <name type="common">Brown dog tick</name>
    <name type="synonym">Ixodes sanguineus</name>
    <dbReference type="NCBI Taxonomy" id="34632"/>
    <lineage>
        <taxon>Eukaryota</taxon>
        <taxon>Metazoa</taxon>
        <taxon>Ecdysozoa</taxon>
        <taxon>Arthropoda</taxon>
        <taxon>Chelicerata</taxon>
        <taxon>Arachnida</taxon>
        <taxon>Acari</taxon>
        <taxon>Parasitiformes</taxon>
        <taxon>Ixodida</taxon>
        <taxon>Ixodoidea</taxon>
        <taxon>Ixodidae</taxon>
        <taxon>Rhipicephalinae</taxon>
        <taxon>Rhipicephalus</taxon>
        <taxon>Rhipicephalus</taxon>
    </lineage>
</organism>
<feature type="region of interest" description="Disordered" evidence="1">
    <location>
        <begin position="228"/>
        <end position="283"/>
    </location>
</feature>
<evidence type="ECO:0000313" key="2">
    <source>
        <dbReference type="EMBL" id="KAH7968804.1"/>
    </source>
</evidence>
<keyword evidence="3" id="KW-1185">Reference proteome</keyword>
<dbReference type="AlphaFoldDB" id="A0A9D4T3K5"/>
<name>A0A9D4T3K5_RHISA</name>
<proteinExistence type="predicted"/>
<reference evidence="2" key="2">
    <citation type="submission" date="2021-09" db="EMBL/GenBank/DDBJ databases">
        <authorList>
            <person name="Jia N."/>
            <person name="Wang J."/>
            <person name="Shi W."/>
            <person name="Du L."/>
            <person name="Sun Y."/>
            <person name="Zhan W."/>
            <person name="Jiang J."/>
            <person name="Wang Q."/>
            <person name="Zhang B."/>
            <person name="Ji P."/>
            <person name="Sakyi L.B."/>
            <person name="Cui X."/>
            <person name="Yuan T."/>
            <person name="Jiang B."/>
            <person name="Yang W."/>
            <person name="Lam T.T.-Y."/>
            <person name="Chang Q."/>
            <person name="Ding S."/>
            <person name="Wang X."/>
            <person name="Zhu J."/>
            <person name="Ruan X."/>
            <person name="Zhao L."/>
            <person name="Wei J."/>
            <person name="Que T."/>
            <person name="Du C."/>
            <person name="Cheng J."/>
            <person name="Dai P."/>
            <person name="Han X."/>
            <person name="Huang E."/>
            <person name="Gao Y."/>
            <person name="Liu J."/>
            <person name="Shao H."/>
            <person name="Ye R."/>
            <person name="Li L."/>
            <person name="Wei W."/>
            <person name="Wang X."/>
            <person name="Wang C."/>
            <person name="Huo Q."/>
            <person name="Li W."/>
            <person name="Guo W."/>
            <person name="Chen H."/>
            <person name="Chen S."/>
            <person name="Zhou L."/>
            <person name="Zhou L."/>
            <person name="Ni X."/>
            <person name="Tian J."/>
            <person name="Zhou Y."/>
            <person name="Sheng Y."/>
            <person name="Liu T."/>
            <person name="Pan Y."/>
            <person name="Xia L."/>
            <person name="Li J."/>
            <person name="Zhao F."/>
            <person name="Cao W."/>
        </authorList>
    </citation>
    <scope>NUCLEOTIDE SEQUENCE</scope>
    <source>
        <strain evidence="2">Rsan-2018</strain>
        <tissue evidence="2">Larvae</tissue>
    </source>
</reference>
<sequence>MPLEEMVFGEEISRQEDEASGWIVAHSRKKQRQDFTPGDSPGLSAGNSAARPAHPKGPITSSSPRRACHDCLKITTGLSCVQREAWMCARNAEAYAKVKQIRVGETLHEVSTYVTPPGDTCRGVVRGIDPELSDDRLGELFVHARNPKVLGVRRIKQTPTVIVLFDGMKVPNYVMCGTNMIRCTSTDDKSTPVEPAENWDIARTFVLPLRSSPARTVGSHRPLRITRASRSAPSVEERIRRQIGPAKAGTRSPTSFGVEGDDAEKQTSSAGSSCHSKLPGSESTRGADLILLGRVRVTALARG</sequence>
<evidence type="ECO:0000256" key="1">
    <source>
        <dbReference type="SAM" id="MobiDB-lite"/>
    </source>
</evidence>